<accession>A0A480ABL5</accession>
<evidence type="ECO:0000313" key="2">
    <source>
        <dbReference type="Proteomes" id="UP000299367"/>
    </source>
</evidence>
<evidence type="ECO:0000313" key="1">
    <source>
        <dbReference type="EMBL" id="GCL40628.1"/>
    </source>
</evidence>
<protein>
    <submittedName>
        <fullName evidence="1">Uncharacterized protein</fullName>
    </submittedName>
</protein>
<dbReference type="EMBL" id="BJCF01000002">
    <property type="protein sequence ID" value="GCL40628.1"/>
    <property type="molecule type" value="Genomic_DNA"/>
</dbReference>
<organism evidence="1 2">
    <name type="scientific">Dolichospermum planctonicum</name>
    <dbReference type="NCBI Taxonomy" id="136072"/>
    <lineage>
        <taxon>Bacteria</taxon>
        <taxon>Bacillati</taxon>
        <taxon>Cyanobacteriota</taxon>
        <taxon>Cyanophyceae</taxon>
        <taxon>Nostocales</taxon>
        <taxon>Aphanizomenonaceae</taxon>
        <taxon>Dolichospermum</taxon>
    </lineage>
</organism>
<dbReference type="RefSeq" id="WP_162501164.1">
    <property type="nucleotide sequence ID" value="NZ_BJCF01000002.1"/>
</dbReference>
<gene>
    <name evidence="1" type="ORF">NIES80_03160</name>
</gene>
<comment type="caution">
    <text evidence="1">The sequence shown here is derived from an EMBL/GenBank/DDBJ whole genome shotgun (WGS) entry which is preliminary data.</text>
</comment>
<sequence>MLPIDPNCGDETKKINLAIGELVTLWINLVTMENPHFYGLILTTIV</sequence>
<reference evidence="2" key="1">
    <citation type="submission" date="2019-02" db="EMBL/GenBank/DDBJ databases">
        <title>Draft genome sequence of Dolichospermum planctonicum NIES-80.</title>
        <authorList>
            <person name="Yamaguchi H."/>
            <person name="Suzuki S."/>
            <person name="Kawachi M."/>
        </authorList>
    </citation>
    <scope>NUCLEOTIDE SEQUENCE [LARGE SCALE GENOMIC DNA]</scope>
    <source>
        <strain evidence="2">NIES-80</strain>
    </source>
</reference>
<name>A0A480ABL5_9CYAN</name>
<proteinExistence type="predicted"/>
<dbReference type="AlphaFoldDB" id="A0A480ABL5"/>
<dbReference type="Proteomes" id="UP000299367">
    <property type="component" value="Unassembled WGS sequence"/>
</dbReference>